<dbReference type="RefSeq" id="WP_045528729.1">
    <property type="nucleotide sequence ID" value="NZ_CP011043.1"/>
</dbReference>
<name>A0A0D5CJI3_9MICO</name>
<dbReference type="Proteomes" id="UP000032604">
    <property type="component" value="Chromosome"/>
</dbReference>
<keyword evidence="2" id="KW-1133">Transmembrane helix</keyword>
<dbReference type="EMBL" id="QWEA01000015">
    <property type="protein sequence ID" value="RIJ44845.1"/>
    <property type="molecule type" value="Genomic_DNA"/>
</dbReference>
<dbReference type="PANTHER" id="PTHR38441">
    <property type="entry name" value="INTEGRAL MEMBRANE PROTEIN-RELATED"/>
    <property type="match status" value="1"/>
</dbReference>
<dbReference type="Proteomes" id="UP000266634">
    <property type="component" value="Unassembled WGS sequence"/>
</dbReference>
<feature type="transmembrane region" description="Helical" evidence="2">
    <location>
        <begin position="74"/>
        <end position="92"/>
    </location>
</feature>
<keyword evidence="2" id="KW-0472">Membrane</keyword>
<evidence type="ECO:0000256" key="2">
    <source>
        <dbReference type="SAM" id="Phobius"/>
    </source>
</evidence>
<dbReference type="Pfam" id="PF04341">
    <property type="entry name" value="DUF485"/>
    <property type="match status" value="1"/>
</dbReference>
<dbReference type="PANTHER" id="PTHR38441:SF1">
    <property type="entry name" value="MEMBRANE PROTEIN"/>
    <property type="match status" value="1"/>
</dbReference>
<protein>
    <submittedName>
        <fullName evidence="4">DUF485 domain-containing protein</fullName>
    </submittedName>
    <submittedName>
        <fullName evidence="3">Membrane protein</fullName>
    </submittedName>
</protein>
<accession>A0A0D5CJI3</accession>
<evidence type="ECO:0000313" key="6">
    <source>
        <dbReference type="Proteomes" id="UP000266634"/>
    </source>
</evidence>
<evidence type="ECO:0000256" key="1">
    <source>
        <dbReference type="SAM" id="MobiDB-lite"/>
    </source>
</evidence>
<dbReference type="OrthoDB" id="3543412at2"/>
<gene>
    <name evidence="4" type="ORF">DZF93_01270</name>
    <name evidence="3" type="ORF">VO01_10185</name>
</gene>
<dbReference type="AlphaFoldDB" id="A0A0D5CJI3"/>
<feature type="region of interest" description="Disordered" evidence="1">
    <location>
        <begin position="113"/>
        <end position="135"/>
    </location>
</feature>
<sequence length="135" mass="15164">MGDAAHPSGDPRPAIDYLEVEDSARFRELKREHRSFVFPLAVAFLVWYFAFVLLSDYAHELMSTPVIGNVNLGILLGLGQFVTTFAITTWYVSRANSRFDPIAAEIRADLEERERVAADGPRGSTPPKRRKGGRR</sequence>
<dbReference type="PATRIC" id="fig|33014.5.peg.2106"/>
<organism evidence="3 5">
    <name type="scientific">Clavibacter michiganensis subsp. insidiosus</name>
    <dbReference type="NCBI Taxonomy" id="33014"/>
    <lineage>
        <taxon>Bacteria</taxon>
        <taxon>Bacillati</taxon>
        <taxon>Actinomycetota</taxon>
        <taxon>Actinomycetes</taxon>
        <taxon>Micrococcales</taxon>
        <taxon>Microbacteriaceae</taxon>
        <taxon>Clavibacter</taxon>
    </lineage>
</organism>
<keyword evidence="2" id="KW-0812">Transmembrane</keyword>
<reference evidence="4 6" key="2">
    <citation type="submission" date="2018-08" db="EMBL/GenBank/DDBJ databases">
        <title>Genome Sequence of Clavibacter michiganensis Subspecies type strains, and the Atypical Peach-Colored Strains Isolated from Tomato.</title>
        <authorList>
            <person name="Osdaghi E."/>
            <person name="Portier P."/>
            <person name="Briand M."/>
            <person name="Jacques M.-A."/>
        </authorList>
    </citation>
    <scope>NUCLEOTIDE SEQUENCE [LARGE SCALE GENOMIC DNA]</scope>
    <source>
        <strain evidence="4 6">CFBP 6488</strain>
    </source>
</reference>
<reference evidence="3 5" key="1">
    <citation type="journal article" date="2015" name="Genome Announc.">
        <title>Complete Genome Sequence of Clavibacter michiganensis subsp. insidiosus R1-1 Using PacBio Single-Molecule Real-Time Technology.</title>
        <authorList>
            <person name="Lu Y."/>
            <person name="Samac D.A."/>
            <person name="Glazebrook J."/>
            <person name="Ishimaru C.A."/>
        </authorList>
    </citation>
    <scope>NUCLEOTIDE SEQUENCE [LARGE SCALE GENOMIC DNA]</scope>
    <source>
        <strain evidence="3 5">R1-1</strain>
    </source>
</reference>
<proteinExistence type="predicted"/>
<feature type="transmembrane region" description="Helical" evidence="2">
    <location>
        <begin position="35"/>
        <end position="54"/>
    </location>
</feature>
<dbReference type="EMBL" id="CP011043">
    <property type="protein sequence ID" value="AJW79455.1"/>
    <property type="molecule type" value="Genomic_DNA"/>
</dbReference>
<evidence type="ECO:0000313" key="5">
    <source>
        <dbReference type="Proteomes" id="UP000032604"/>
    </source>
</evidence>
<dbReference type="InterPro" id="IPR007436">
    <property type="entry name" value="DUF485"/>
</dbReference>
<evidence type="ECO:0000313" key="3">
    <source>
        <dbReference type="EMBL" id="AJW79455.1"/>
    </source>
</evidence>
<dbReference type="KEGG" id="cmh:VO01_10185"/>
<dbReference type="HOGENOM" id="CLU_123372_1_0_11"/>
<evidence type="ECO:0000313" key="4">
    <source>
        <dbReference type="EMBL" id="RIJ44845.1"/>
    </source>
</evidence>